<evidence type="ECO:0000313" key="3">
    <source>
        <dbReference type="Proteomes" id="UP000503162"/>
    </source>
</evidence>
<name>A0A6G8INA0_9BURK</name>
<dbReference type="RefSeq" id="WP_166230761.1">
    <property type="nucleotide sequence ID" value="NZ_CP049989.1"/>
</dbReference>
<organism evidence="2 3">
    <name type="scientific">Hydrogenophaga crocea</name>
    <dbReference type="NCBI Taxonomy" id="2716225"/>
    <lineage>
        <taxon>Bacteria</taxon>
        <taxon>Pseudomonadati</taxon>
        <taxon>Pseudomonadota</taxon>
        <taxon>Betaproteobacteria</taxon>
        <taxon>Burkholderiales</taxon>
        <taxon>Comamonadaceae</taxon>
        <taxon>Hydrogenophaga</taxon>
    </lineage>
</organism>
<sequence length="271" mass="29104">MIMLSTPEPAHAAPVAIGQGHASVLSQTLNRSIIPRLIEAHRPHPSAPPAEALSEPAVTAFARLLLAPDPAPAFEHVELQRRRGLSIESLYLDLVTPAARLLGEWWEVDECSFTDVTLGAGRLQQLLRDHSLSRDLALQPVGDGRRVLLAPAPREQHSLGLLMVAEFFRHAGWDVHGGPTEAGSDPVRSVGRHWYDLVGFSLAAEVHAEALQRTIAQVRSASRNPRIGVLVGGAAFHARPALHGALGADLALADAAQAPALALRFLQQLPR</sequence>
<dbReference type="InterPro" id="IPR006158">
    <property type="entry name" value="Cobalamin-bd"/>
</dbReference>
<feature type="domain" description="B12-binding" evidence="1">
    <location>
        <begin position="144"/>
        <end position="271"/>
    </location>
</feature>
<protein>
    <submittedName>
        <fullName evidence="2">Cobalamin-binding protein</fullName>
    </submittedName>
</protein>
<evidence type="ECO:0000313" key="2">
    <source>
        <dbReference type="EMBL" id="QIM54593.1"/>
    </source>
</evidence>
<gene>
    <name evidence="2" type="ORF">G9Q37_21690</name>
</gene>
<dbReference type="GO" id="GO:0046872">
    <property type="term" value="F:metal ion binding"/>
    <property type="evidence" value="ECO:0007669"/>
    <property type="project" value="InterPro"/>
</dbReference>
<dbReference type="Pfam" id="PF02310">
    <property type="entry name" value="B12-binding"/>
    <property type="match status" value="1"/>
</dbReference>
<keyword evidence="3" id="KW-1185">Reference proteome</keyword>
<dbReference type="CDD" id="cd02065">
    <property type="entry name" value="B12-binding_like"/>
    <property type="match status" value="1"/>
</dbReference>
<dbReference type="SUPFAM" id="SSF52242">
    <property type="entry name" value="Cobalamin (vitamin B12)-binding domain"/>
    <property type="match status" value="1"/>
</dbReference>
<accession>A0A6G8INA0</accession>
<proteinExistence type="predicted"/>
<reference evidence="2 3" key="1">
    <citation type="submission" date="2020-03" db="EMBL/GenBank/DDBJ databases">
        <title>Hydrogenophaga sp. nov. isolated from cyanobacterial mat.</title>
        <authorList>
            <person name="Thorat V."/>
            <person name="Kirdat K."/>
            <person name="Tiwarekar B."/>
            <person name="Costa E.D."/>
            <person name="Yadav A."/>
        </authorList>
    </citation>
    <scope>NUCLEOTIDE SEQUENCE [LARGE SCALE GENOMIC DNA]</scope>
    <source>
        <strain evidence="2 3">BA0156</strain>
    </source>
</reference>
<dbReference type="InterPro" id="IPR036724">
    <property type="entry name" value="Cobalamin-bd_sf"/>
</dbReference>
<dbReference type="Proteomes" id="UP000503162">
    <property type="component" value="Chromosome"/>
</dbReference>
<dbReference type="GO" id="GO:0031419">
    <property type="term" value="F:cobalamin binding"/>
    <property type="evidence" value="ECO:0007669"/>
    <property type="project" value="InterPro"/>
</dbReference>
<dbReference type="PROSITE" id="PS51332">
    <property type="entry name" value="B12_BINDING"/>
    <property type="match status" value="1"/>
</dbReference>
<dbReference type="KEGG" id="hcz:G9Q37_21690"/>
<dbReference type="AlphaFoldDB" id="A0A6G8INA0"/>
<dbReference type="EMBL" id="CP049989">
    <property type="protein sequence ID" value="QIM54593.1"/>
    <property type="molecule type" value="Genomic_DNA"/>
</dbReference>
<evidence type="ECO:0000259" key="1">
    <source>
        <dbReference type="PROSITE" id="PS51332"/>
    </source>
</evidence>
<dbReference type="Gene3D" id="3.40.50.280">
    <property type="entry name" value="Cobalamin-binding domain"/>
    <property type="match status" value="1"/>
</dbReference>